<feature type="region of interest" description="Disordered" evidence="1">
    <location>
        <begin position="1"/>
        <end position="213"/>
    </location>
</feature>
<feature type="compositionally biased region" description="Polar residues" evidence="1">
    <location>
        <begin position="424"/>
        <end position="440"/>
    </location>
</feature>
<feature type="compositionally biased region" description="Basic residues" evidence="1">
    <location>
        <begin position="705"/>
        <end position="721"/>
    </location>
</feature>
<evidence type="ECO:0000313" key="2">
    <source>
        <dbReference type="EMBL" id="KDB23948.1"/>
    </source>
</evidence>
<feature type="compositionally biased region" description="Polar residues" evidence="1">
    <location>
        <begin position="747"/>
        <end position="773"/>
    </location>
</feature>
<feature type="compositionally biased region" description="Basic and acidic residues" evidence="1">
    <location>
        <begin position="513"/>
        <end position="532"/>
    </location>
</feature>
<evidence type="ECO:0000313" key="3">
    <source>
        <dbReference type="Proteomes" id="UP000024533"/>
    </source>
</evidence>
<dbReference type="Pfam" id="PF09462">
    <property type="entry name" value="Mus7"/>
    <property type="match status" value="1"/>
</dbReference>
<feature type="region of interest" description="Disordered" evidence="1">
    <location>
        <begin position="513"/>
        <end position="817"/>
    </location>
</feature>
<feature type="compositionally biased region" description="Basic and acidic residues" evidence="1">
    <location>
        <begin position="578"/>
        <end position="596"/>
    </location>
</feature>
<feature type="compositionally biased region" description="Low complexity" evidence="1">
    <location>
        <begin position="162"/>
        <end position="183"/>
    </location>
</feature>
<feature type="region of interest" description="Disordered" evidence="1">
    <location>
        <begin position="1609"/>
        <end position="1629"/>
    </location>
</feature>
<dbReference type="GO" id="GO:0005634">
    <property type="term" value="C:nucleus"/>
    <property type="evidence" value="ECO:0007669"/>
    <property type="project" value="InterPro"/>
</dbReference>
<feature type="region of interest" description="Disordered" evidence="1">
    <location>
        <begin position="893"/>
        <end position="931"/>
    </location>
</feature>
<accession>A0A059J8C8</accession>
<feature type="region of interest" description="Disordered" evidence="1">
    <location>
        <begin position="393"/>
        <end position="490"/>
    </location>
</feature>
<dbReference type="GO" id="GO:0031297">
    <property type="term" value="P:replication fork processing"/>
    <property type="evidence" value="ECO:0007669"/>
    <property type="project" value="InterPro"/>
</dbReference>
<dbReference type="GO" id="GO:0035361">
    <property type="term" value="C:Cul8-RING ubiquitin ligase complex"/>
    <property type="evidence" value="ECO:0007669"/>
    <property type="project" value="TreeGrafter"/>
</dbReference>
<feature type="compositionally biased region" description="Basic and acidic residues" evidence="1">
    <location>
        <begin position="633"/>
        <end position="644"/>
    </location>
</feature>
<dbReference type="PANTHER" id="PTHR28122">
    <property type="entry name" value="E3 UBIQUITIN-PROTEIN LIGASE SUBSTRATE RECEPTOR MMS22"/>
    <property type="match status" value="1"/>
</dbReference>
<feature type="region of interest" description="Disordered" evidence="1">
    <location>
        <begin position="261"/>
        <end position="368"/>
    </location>
</feature>
<comment type="caution">
    <text evidence="2">The sequence shown here is derived from an EMBL/GenBank/DDBJ whole genome shotgun (WGS) entry which is preliminary data.</text>
</comment>
<reference evidence="2 3" key="1">
    <citation type="submission" date="2014-02" db="EMBL/GenBank/DDBJ databases">
        <title>The Genome Sequence of Trichophyton interdigitale MR816.</title>
        <authorList>
            <consortium name="The Broad Institute Genomics Platform"/>
            <person name="Cuomo C.A."/>
            <person name="White T.C."/>
            <person name="Graser Y."/>
            <person name="Martinez-Rossi N."/>
            <person name="Heitman J."/>
            <person name="Young S.K."/>
            <person name="Zeng Q."/>
            <person name="Gargeya S."/>
            <person name="Abouelleil A."/>
            <person name="Alvarado L."/>
            <person name="Chapman S.B."/>
            <person name="Gainer-Dewar J."/>
            <person name="Goldberg J."/>
            <person name="Griggs A."/>
            <person name="Gujja S."/>
            <person name="Hansen M."/>
            <person name="Howarth C."/>
            <person name="Imamovic A."/>
            <person name="Larimer J."/>
            <person name="Martinez D."/>
            <person name="Murphy C."/>
            <person name="Pearson M.D."/>
            <person name="Persinoti G."/>
            <person name="Poon T."/>
            <person name="Priest M."/>
            <person name="Roberts A.D."/>
            <person name="Saif S."/>
            <person name="Shea T.D."/>
            <person name="Sykes S.N."/>
            <person name="Wortman J."/>
            <person name="Nusbaum C."/>
            <person name="Birren B."/>
        </authorList>
    </citation>
    <scope>NUCLEOTIDE SEQUENCE [LARGE SCALE GENOMIC DNA]</scope>
    <source>
        <strain evidence="2 3">MR816</strain>
    </source>
</reference>
<dbReference type="InterPro" id="IPR019021">
    <property type="entry name" value="Mms22"/>
</dbReference>
<gene>
    <name evidence="2" type="ORF">H109_04191</name>
</gene>
<feature type="compositionally biased region" description="Acidic residues" evidence="1">
    <location>
        <begin position="458"/>
        <end position="484"/>
    </location>
</feature>
<keyword evidence="3" id="KW-1185">Reference proteome</keyword>
<dbReference type="PANTHER" id="PTHR28122:SF1">
    <property type="entry name" value="E3 UBIQUITIN-PROTEIN LIGASE SUBSTRATE RECEPTOR MMS22"/>
    <property type="match status" value="1"/>
</dbReference>
<feature type="compositionally biased region" description="Acidic residues" evidence="1">
    <location>
        <begin position="1616"/>
        <end position="1629"/>
    </location>
</feature>
<dbReference type="GO" id="GO:0000724">
    <property type="term" value="P:double-strand break repair via homologous recombination"/>
    <property type="evidence" value="ECO:0007669"/>
    <property type="project" value="TreeGrafter"/>
</dbReference>
<feature type="compositionally biased region" description="Acidic residues" evidence="1">
    <location>
        <begin position="50"/>
        <end position="63"/>
    </location>
</feature>
<organism evidence="2 3">
    <name type="scientific">Trichophyton interdigitale (strain MR816)</name>
    <dbReference type="NCBI Taxonomy" id="1215338"/>
    <lineage>
        <taxon>Eukaryota</taxon>
        <taxon>Fungi</taxon>
        <taxon>Dikarya</taxon>
        <taxon>Ascomycota</taxon>
        <taxon>Pezizomycotina</taxon>
        <taxon>Eurotiomycetes</taxon>
        <taxon>Eurotiomycetidae</taxon>
        <taxon>Onygenales</taxon>
        <taxon>Arthrodermataceae</taxon>
        <taxon>Trichophyton</taxon>
    </lineage>
</organism>
<dbReference type="Proteomes" id="UP000024533">
    <property type="component" value="Unassembled WGS sequence"/>
</dbReference>
<evidence type="ECO:0000256" key="1">
    <source>
        <dbReference type="SAM" id="MobiDB-lite"/>
    </source>
</evidence>
<proteinExistence type="predicted"/>
<name>A0A059J8C8_TRIIM</name>
<feature type="compositionally biased region" description="Polar residues" evidence="1">
    <location>
        <begin position="190"/>
        <end position="206"/>
    </location>
</feature>
<dbReference type="STRING" id="1215338.A0A059J8C8"/>
<feature type="compositionally biased region" description="Basic residues" evidence="1">
    <location>
        <begin position="919"/>
        <end position="928"/>
    </location>
</feature>
<feature type="compositionally biased region" description="Basic and acidic residues" evidence="1">
    <location>
        <begin position="64"/>
        <end position="73"/>
    </location>
</feature>
<feature type="compositionally biased region" description="Basic residues" evidence="1">
    <location>
        <begin position="620"/>
        <end position="632"/>
    </location>
</feature>
<feature type="compositionally biased region" description="Polar residues" evidence="1">
    <location>
        <begin position="272"/>
        <end position="282"/>
    </location>
</feature>
<dbReference type="HOGENOM" id="CLU_000374_2_0_1"/>
<dbReference type="OMA" id="DNRIDYM"/>
<feature type="compositionally biased region" description="Basic and acidic residues" evidence="1">
    <location>
        <begin position="315"/>
        <end position="330"/>
    </location>
</feature>
<feature type="compositionally biased region" description="Basic residues" evidence="1">
    <location>
        <begin position="337"/>
        <end position="352"/>
    </location>
</feature>
<dbReference type="EMBL" id="AOKY01000283">
    <property type="protein sequence ID" value="KDB23948.1"/>
    <property type="molecule type" value="Genomic_DNA"/>
</dbReference>
<dbReference type="OrthoDB" id="2386201at2759"/>
<feature type="compositionally biased region" description="Polar residues" evidence="1">
    <location>
        <begin position="547"/>
        <end position="557"/>
    </location>
</feature>
<protein>
    <submittedName>
        <fullName evidence="2">Uncharacterized protein</fullName>
    </submittedName>
</protein>
<sequence length="2203" mass="249679">MEQWRERGYVPDSDEEDEFNSQELLGGTGGEPVIAEDDGTHIEEAGCEIPQDEDDGRDDSVEEETQKKNEGRTFDSSQRTHVPSEEDLDTDPLHDYQTILHTFLSPSNKRRQSPDGPENPESTQSPPQPPSSPDELQFEEFRQQPPSTPLAKKTEVPDNDIPFDSLNSSPLSSVPPLLESPRPGEASLALPQNDTEPQLPQQQETVQLDDGDIDMTDAGLLQWQNQSRRRALRQRNAIQLHPYMLENAQYRSLLRNRGLQPVRIPNSEPRPQKTTGDSQSFESQDENVPPSSSPLYLPPSSPDIYDQPGLSQSLSDRDTTSQREELRDLYDTNSRLRSVRPSHTGNKRRKLSHIMENRRSGNSSQNAENRLQVVISTGSKSKQQDDLQELYDIFDVPPSPPSSGEGSSALSRDPDTFRFPPGFTPTQSKNQLQTPVSDKVTQPEPPDIISSDPPSAVECEEEDVTVIAEEPVDESSSDSPEEESSIIRQIQRRIKGVLPASFARLDHGMHEEYKRQAAEREHRRVLNRERRAGKGVAQPVLRRSRTENQQEASSRSNPFALFSDSESEDDGTPTKSQQQKDRELREQKRLEHHFGLFDDDDDIPEDNRIDYMAPPVSRRSTSKKYSSGKRKTQSSERIDGEHRSSWQSQPQRKRQTRVTDTISNRRKSRPNKPSAPKLGILDSEDVRNQHVNTPPQFLRVAARQARSRRDKGRRSPSRKVLKLATKADTHDANASLRNWRSGKYQPAPSTTSARPRTIPKSQTSVQPSSTASGVETLAGNPARRPASIPGEIAEPIIIDDDDNSTENSARVKPIKRQQSLKNSWMVQRPYGISSLHSHVPRPAQLDIEDIPTTLPERPSTFHGTLAALRKAYKTSSQPPTLTRFLNEPQQLQLPQPTVEVPAPLPQTAPSRSAREPGKRRITKKKREPKHINVETIEYRQPPDFDNVISDTGSFAHPEEDDVITIPALHRPERPYKLDFDTHPLYTGTYYHQSTFIGSGKFSRSLRLSQDLDIDRGHSTIQHVDKIYNWGSWNETVSSELGEVFAFIASQTNSVPNDARAMPSSAPDQVLRLYRDIICYVSEHLSFIDPVDRINFVSRCTGFVSQITETFISSPDPEASVTSLTAGIEMFNLVFLNQLLQVSKHETMDLAKARPVVELIKLSGQRIMDFILTPVGVQNIQQFLEDNRKLEKRETGIRDEYPFVDAFVISHRILQQTSIKDMGVEARCLDRVMVLAHRQLTDLERVWEAIFILLPLQEIDELGVFRSGLRFQLQNDHWAVVKQLISKILESYRSNPKEQWISLNHYLRTLLHRCFILIKCWSWRHCKPILEMLFDFFTGNSLHDLEKEPVHGSPWFLDQLDSDPVLEIEASDSCFRMFLKIIVVGFRYLNSLLEPKKILNLVWRLLPNHGRTYPKEKPLRVEDLNALRNHHDLLCALYCCAPKGCRPHLTTIQRLVHPPTSHKDACSINIHSWSRLVRFTLIKDGDTPDLGKFAEWHGDFITDILKLHSQARSEIETEASSATFFPRQYIEGAIAKNERHAESLISDALVCMKSAIEAARDIDQAGLLMEKMPLGRIFGLFNPTVKRRDGVIFQALDVLKSFTKADKRTTATVSTVEDSDDPSENNDESQDDWLDLCQEQLEVSSTGSSYLNRIIAPALSHFVSTCFGVDQTPDDSILTKTIDCWLAVAQIRVKHGMRQWSSYFNRYDQDSWPALKSTDQTRKFMPYFISQLILSDPTSYEECRSHMLTYWGTSLVEREVFLKYQHELTNALLNEDRKNPLFRNLPFAASGTTGRYEITLMDFCQRRISLISCVLLNMRMHLPELPPAQLNAPNGFGETYQEMIRAMMATMKQNSEEVGKAVVPGSYVDFVHRVVELLQVHSEDIYPVDKYFMDPASFPLPASDPNYVVAKLKRYAGRLSGGSRFAKQLVTYIQGVSERAAVDAQQSYLAGQFYEAMSDASESGGYERPSLRCFLLQCVIPEYVAVSVSNPTAWIVARPLIQTTTRVFSNLVMSVDCTNQDEIDIAITSITAYFGAVYTAMQYLINDPGLLQESAVLLTLASLFESIIASLAMVDYLDRLGQEATDLLSYIEFFGQVALFGLSTLLDPPATRIPYLRDLTHSLDSRIVCPPAFFTETRNFAARELESWLEDNWAVHEGKYFVRRGQQYTKVDVNPGTLSVELAKTAFIQTVQALFGAIETLQLF</sequence>